<accession>A0A1G9JFF6</accession>
<dbReference type="AlphaFoldDB" id="A0A1G9JFF6"/>
<evidence type="ECO:0000313" key="2">
    <source>
        <dbReference type="Proteomes" id="UP000199555"/>
    </source>
</evidence>
<keyword evidence="2" id="KW-1185">Reference proteome</keyword>
<name>A0A1G9JFF6_9RHOB</name>
<dbReference type="EMBL" id="FNGE01000009">
    <property type="protein sequence ID" value="SDL36300.1"/>
    <property type="molecule type" value="Genomic_DNA"/>
</dbReference>
<gene>
    <name evidence="1" type="ORF">SAMN04487971_109115</name>
</gene>
<dbReference type="Proteomes" id="UP000199555">
    <property type="component" value="Unassembled WGS sequence"/>
</dbReference>
<protein>
    <submittedName>
        <fullName evidence="1">Uncharacterized protein</fullName>
    </submittedName>
</protein>
<proteinExistence type="predicted"/>
<reference evidence="2" key="1">
    <citation type="submission" date="2016-10" db="EMBL/GenBank/DDBJ databases">
        <authorList>
            <person name="Varghese N."/>
            <person name="Submissions S."/>
        </authorList>
    </citation>
    <scope>NUCLEOTIDE SEQUENCE [LARGE SCALE GENOMIC DNA]</scope>
    <source>
        <strain evidence="2">CGMCC 1.7655</strain>
    </source>
</reference>
<dbReference type="STRING" id="525640.SAMN04487971_109115"/>
<evidence type="ECO:0000313" key="1">
    <source>
        <dbReference type="EMBL" id="SDL36300.1"/>
    </source>
</evidence>
<sequence>MTPAAQVDLHALANLPGFGRAAEALAAAGLRLPLDVPEDYKLFRVTVDVTVTRSGTATLIIAAEDEAAAIDHAADIKAQDLISDWDDEDVEIGSRRAFAVTPTSALQMMRTERLPLEVDG</sequence>
<organism evidence="1 2">
    <name type="scientific">Paracoccus chinensis</name>
    <dbReference type="NCBI Taxonomy" id="525640"/>
    <lineage>
        <taxon>Bacteria</taxon>
        <taxon>Pseudomonadati</taxon>
        <taxon>Pseudomonadota</taxon>
        <taxon>Alphaproteobacteria</taxon>
        <taxon>Rhodobacterales</taxon>
        <taxon>Paracoccaceae</taxon>
        <taxon>Paracoccus</taxon>
    </lineage>
</organism>
<dbReference type="RefSeq" id="WP_090755974.1">
    <property type="nucleotide sequence ID" value="NZ_FNGE01000009.1"/>
</dbReference>